<dbReference type="Pfam" id="PF14604">
    <property type="entry name" value="SH3_9"/>
    <property type="match status" value="1"/>
</dbReference>
<dbReference type="SUPFAM" id="SSF50044">
    <property type="entry name" value="SH3-domain"/>
    <property type="match status" value="1"/>
</dbReference>
<feature type="domain" description="SH3" evidence="7">
    <location>
        <begin position="115"/>
        <end position="172"/>
    </location>
</feature>
<comment type="subcellular location">
    <subcellularLocation>
        <location evidence="1">Membrane</location>
        <topology evidence="1">Peripheral membrane protein</topology>
    </subcellularLocation>
</comment>
<dbReference type="PRINTS" id="PR00499">
    <property type="entry name" value="P67PHOX"/>
</dbReference>
<dbReference type="PANTHER" id="PTHR14167">
    <property type="entry name" value="SH3 DOMAIN-CONTAINING"/>
    <property type="match status" value="1"/>
</dbReference>
<dbReference type="Gene3D" id="2.30.30.40">
    <property type="entry name" value="SH3 Domains"/>
    <property type="match status" value="1"/>
</dbReference>
<sequence length="172" mass="19427">MEVTKNKPRNKHIPKSSGRPPPPSSKPPMHKPAPPSSKPPVHAMKGGSKKIGISDVQKPLKPKKLINNNFMDSAPNGSQKTTAEEIQNRPQRPRNPPPSSRPQKPKPQMKPPPKPDLPKCRCLYRYDPQNTDELAFDEGDIIEIIHEDPCGWWKGKLRGRIGLFPLNYIERM</sequence>
<keyword evidence="2 5" id="KW-0728">SH3 domain</keyword>
<organism evidence="8 9">
    <name type="scientific">Octopus vulgaris</name>
    <name type="common">Common octopus</name>
    <dbReference type="NCBI Taxonomy" id="6645"/>
    <lineage>
        <taxon>Eukaryota</taxon>
        <taxon>Metazoa</taxon>
        <taxon>Spiralia</taxon>
        <taxon>Lophotrochozoa</taxon>
        <taxon>Mollusca</taxon>
        <taxon>Cephalopoda</taxon>
        <taxon>Coleoidea</taxon>
        <taxon>Octopodiformes</taxon>
        <taxon>Octopoda</taxon>
        <taxon>Incirrata</taxon>
        <taxon>Octopodidae</taxon>
        <taxon>Octopus</taxon>
    </lineage>
</organism>
<evidence type="ECO:0000256" key="5">
    <source>
        <dbReference type="PROSITE-ProRule" id="PRU00192"/>
    </source>
</evidence>
<dbReference type="InterPro" id="IPR001452">
    <property type="entry name" value="SH3_domain"/>
</dbReference>
<feature type="compositionally biased region" description="Basic residues" evidence="6">
    <location>
        <begin position="1"/>
        <end position="14"/>
    </location>
</feature>
<evidence type="ECO:0000313" key="9">
    <source>
        <dbReference type="Proteomes" id="UP001162480"/>
    </source>
</evidence>
<evidence type="ECO:0000256" key="4">
    <source>
        <dbReference type="ARBA" id="ARBA00023136"/>
    </source>
</evidence>
<keyword evidence="4" id="KW-0472">Membrane</keyword>
<gene>
    <name evidence="8" type="ORF">OCTVUL_1B002573</name>
</gene>
<dbReference type="FunFam" id="2.30.30.40:FF:000072">
    <property type="entry name" value="Unconventional Myosin IB"/>
    <property type="match status" value="1"/>
</dbReference>
<protein>
    <submittedName>
        <fullName evidence="8">Unconventional myosin-Ie-like isoform X1</fullName>
    </submittedName>
</protein>
<reference evidence="8" key="1">
    <citation type="submission" date="2023-08" db="EMBL/GenBank/DDBJ databases">
        <authorList>
            <person name="Alioto T."/>
            <person name="Alioto T."/>
            <person name="Gomez Garrido J."/>
        </authorList>
    </citation>
    <scope>NUCLEOTIDE SEQUENCE</scope>
</reference>
<feature type="compositionally biased region" description="Polar residues" evidence="6">
    <location>
        <begin position="66"/>
        <end position="81"/>
    </location>
</feature>
<proteinExistence type="predicted"/>
<dbReference type="PROSITE" id="PS50002">
    <property type="entry name" value="SH3"/>
    <property type="match status" value="1"/>
</dbReference>
<dbReference type="EMBL" id="OX597825">
    <property type="protein sequence ID" value="CAI9730946.1"/>
    <property type="molecule type" value="Genomic_DNA"/>
</dbReference>
<feature type="region of interest" description="Disordered" evidence="6">
    <location>
        <begin position="1"/>
        <end position="119"/>
    </location>
</feature>
<evidence type="ECO:0000313" key="8">
    <source>
        <dbReference type="EMBL" id="CAI9730946.1"/>
    </source>
</evidence>
<dbReference type="PANTHER" id="PTHR14167:SF81">
    <property type="entry name" value="ENDOPHILIN-A"/>
    <property type="match status" value="1"/>
</dbReference>
<evidence type="ECO:0000256" key="3">
    <source>
        <dbReference type="ARBA" id="ARBA00023054"/>
    </source>
</evidence>
<dbReference type="InterPro" id="IPR050384">
    <property type="entry name" value="Endophilin_SH3RF"/>
</dbReference>
<dbReference type="AlphaFoldDB" id="A0AA36BC98"/>
<evidence type="ECO:0000256" key="2">
    <source>
        <dbReference type="ARBA" id="ARBA00022443"/>
    </source>
</evidence>
<dbReference type="Proteomes" id="UP001162480">
    <property type="component" value="Chromosome 12"/>
</dbReference>
<accession>A0AA36BC98</accession>
<evidence type="ECO:0000259" key="7">
    <source>
        <dbReference type="PROSITE" id="PS50002"/>
    </source>
</evidence>
<name>A0AA36BC98_OCTVU</name>
<evidence type="ECO:0000256" key="1">
    <source>
        <dbReference type="ARBA" id="ARBA00004170"/>
    </source>
</evidence>
<keyword evidence="3" id="KW-0175">Coiled coil</keyword>
<dbReference type="PRINTS" id="PR00452">
    <property type="entry name" value="SH3DOMAIN"/>
</dbReference>
<dbReference type="InterPro" id="IPR036028">
    <property type="entry name" value="SH3-like_dom_sf"/>
</dbReference>
<feature type="compositionally biased region" description="Pro residues" evidence="6">
    <location>
        <begin position="19"/>
        <end position="38"/>
    </location>
</feature>
<keyword evidence="9" id="KW-1185">Reference proteome</keyword>
<dbReference type="SMART" id="SM00326">
    <property type="entry name" value="SH3"/>
    <property type="match status" value="1"/>
</dbReference>
<evidence type="ECO:0000256" key="6">
    <source>
        <dbReference type="SAM" id="MobiDB-lite"/>
    </source>
</evidence>